<evidence type="ECO:0000313" key="2">
    <source>
        <dbReference type="EMBL" id="KAJ1173749.1"/>
    </source>
</evidence>
<feature type="compositionally biased region" description="Basic and acidic residues" evidence="1">
    <location>
        <begin position="54"/>
        <end position="63"/>
    </location>
</feature>
<protein>
    <submittedName>
        <fullName evidence="2">Uncharacterized protein</fullName>
    </submittedName>
</protein>
<keyword evidence="3" id="KW-1185">Reference proteome</keyword>
<feature type="compositionally biased region" description="Polar residues" evidence="1">
    <location>
        <begin position="8"/>
        <end position="17"/>
    </location>
</feature>
<dbReference type="EMBL" id="JANPWB010000007">
    <property type="protein sequence ID" value="KAJ1173749.1"/>
    <property type="molecule type" value="Genomic_DNA"/>
</dbReference>
<feature type="region of interest" description="Disordered" evidence="1">
    <location>
        <begin position="1"/>
        <end position="25"/>
    </location>
</feature>
<reference evidence="2" key="1">
    <citation type="journal article" date="2022" name="bioRxiv">
        <title>Sequencing and chromosome-scale assembly of the giantPleurodeles waltlgenome.</title>
        <authorList>
            <person name="Brown T."/>
            <person name="Elewa A."/>
            <person name="Iarovenko S."/>
            <person name="Subramanian E."/>
            <person name="Araus A.J."/>
            <person name="Petzold A."/>
            <person name="Susuki M."/>
            <person name="Suzuki K.-i.T."/>
            <person name="Hayashi T."/>
            <person name="Toyoda A."/>
            <person name="Oliveira C."/>
            <person name="Osipova E."/>
            <person name="Leigh N.D."/>
            <person name="Simon A."/>
            <person name="Yun M.H."/>
        </authorList>
    </citation>
    <scope>NUCLEOTIDE SEQUENCE</scope>
    <source>
        <strain evidence="2">20211129_DDA</strain>
        <tissue evidence="2">Liver</tissue>
    </source>
</reference>
<accession>A0AAV7TB30</accession>
<feature type="region of interest" description="Disordered" evidence="1">
    <location>
        <begin position="54"/>
        <end position="81"/>
    </location>
</feature>
<evidence type="ECO:0000313" key="3">
    <source>
        <dbReference type="Proteomes" id="UP001066276"/>
    </source>
</evidence>
<gene>
    <name evidence="2" type="ORF">NDU88_005575</name>
</gene>
<comment type="caution">
    <text evidence="2">The sequence shown here is derived from an EMBL/GenBank/DDBJ whole genome shotgun (WGS) entry which is preliminary data.</text>
</comment>
<proteinExistence type="predicted"/>
<organism evidence="2 3">
    <name type="scientific">Pleurodeles waltl</name>
    <name type="common">Iberian ribbed newt</name>
    <dbReference type="NCBI Taxonomy" id="8319"/>
    <lineage>
        <taxon>Eukaryota</taxon>
        <taxon>Metazoa</taxon>
        <taxon>Chordata</taxon>
        <taxon>Craniata</taxon>
        <taxon>Vertebrata</taxon>
        <taxon>Euteleostomi</taxon>
        <taxon>Amphibia</taxon>
        <taxon>Batrachia</taxon>
        <taxon>Caudata</taxon>
        <taxon>Salamandroidea</taxon>
        <taxon>Salamandridae</taxon>
        <taxon>Pleurodelinae</taxon>
        <taxon>Pleurodeles</taxon>
    </lineage>
</organism>
<evidence type="ECO:0000256" key="1">
    <source>
        <dbReference type="SAM" id="MobiDB-lite"/>
    </source>
</evidence>
<dbReference type="AlphaFoldDB" id="A0AAV7TB30"/>
<dbReference type="Proteomes" id="UP001066276">
    <property type="component" value="Chromosome 4_1"/>
</dbReference>
<name>A0AAV7TB30_PLEWA</name>
<sequence>MDEPPVESGTTYNTTRSGDPDQLKAPDSDLHLYMVGPFMLQKRARLLYKSRVHTTQEDSERRSTYLSQKCPCSGSTPSKMRPEVNVLQESACNLLGHGS</sequence>